<dbReference type="OrthoDB" id="5789327at2759"/>
<name>A0A0C2GV56_9BILA</name>
<sequence length="390" mass="44136">MGANDTLFSNPIVVWMQRCGSYVESIPNVLLRIKHPTKFGEDTRGIPDYSGELMDVNLELIMSFRPTVIEITHSRNPLSNLNKALENVEDNKVKEFFGRVKLLSLDKADVSLSDLVFLLQRISLLEGFSFSELNFSQKDWKLLLPEFQRLNIRAMDVSQDILNSVLDKLNVELIKLSGCPGIKISSIMACSSTFVTVTSLIVQELDYTNDRDAEDLITCIEAKFPRLKALIWDWSIVDPAVTFDERSRTVISGLFLKWFCSLKIYASRKLNLQCFAIVLYTPCNDTKYASGELARLLTEAELPFVRLYRFASKGLSKGHENFTVISAGEDSETRAKVHSIFVDGRTSAPDLRYLLQLIDDFSPPLNPVRVVEFGGFDADEVKRSFSSKEQ</sequence>
<gene>
    <name evidence="1" type="ORF">ANCDUO_08720</name>
</gene>
<dbReference type="PANTHER" id="PTHR37968">
    <property type="entry name" value="PROTEIN CBG06678"/>
    <property type="match status" value="1"/>
</dbReference>
<dbReference type="EMBL" id="KN730459">
    <property type="protein sequence ID" value="KIH61016.1"/>
    <property type="molecule type" value="Genomic_DNA"/>
</dbReference>
<organism evidence="1 2">
    <name type="scientific">Ancylostoma duodenale</name>
    <dbReference type="NCBI Taxonomy" id="51022"/>
    <lineage>
        <taxon>Eukaryota</taxon>
        <taxon>Metazoa</taxon>
        <taxon>Ecdysozoa</taxon>
        <taxon>Nematoda</taxon>
        <taxon>Chromadorea</taxon>
        <taxon>Rhabditida</taxon>
        <taxon>Rhabditina</taxon>
        <taxon>Rhabditomorpha</taxon>
        <taxon>Strongyloidea</taxon>
        <taxon>Ancylostomatidae</taxon>
        <taxon>Ancylostomatinae</taxon>
        <taxon>Ancylostoma</taxon>
    </lineage>
</organism>
<evidence type="ECO:0000313" key="1">
    <source>
        <dbReference type="EMBL" id="KIH61016.1"/>
    </source>
</evidence>
<proteinExistence type="predicted"/>
<dbReference type="AlphaFoldDB" id="A0A0C2GV56"/>
<keyword evidence="2" id="KW-1185">Reference proteome</keyword>
<reference evidence="1 2" key="1">
    <citation type="submission" date="2013-12" db="EMBL/GenBank/DDBJ databases">
        <title>Draft genome of the parsitic nematode Ancylostoma duodenale.</title>
        <authorList>
            <person name="Mitreva M."/>
        </authorList>
    </citation>
    <scope>NUCLEOTIDE SEQUENCE [LARGE SCALE GENOMIC DNA]</scope>
    <source>
        <strain evidence="1 2">Zhejiang</strain>
    </source>
</reference>
<dbReference type="Proteomes" id="UP000054047">
    <property type="component" value="Unassembled WGS sequence"/>
</dbReference>
<dbReference type="PANTHER" id="PTHR37968:SF1">
    <property type="entry name" value="LEUCINE-RICH REPEAT-CONTAINING PROTEIN"/>
    <property type="match status" value="1"/>
</dbReference>
<protein>
    <submittedName>
        <fullName evidence="1">Uncharacterized protein</fullName>
    </submittedName>
</protein>
<evidence type="ECO:0000313" key="2">
    <source>
        <dbReference type="Proteomes" id="UP000054047"/>
    </source>
</evidence>
<accession>A0A0C2GV56</accession>